<sequence>MSTTPFALLTSSLPFLLALYFLITRTLTWYRLRHFPGPLTAKFSNLFMARATASGKMYRVYTDLATRYGPLARIGPNDLITSDPSLIRRMSSARSPYTRSNWYEAMGLDPYVDSLLSEMSVAVHDARRAKMAAAYSGKENACLEADVDGCVGNFVALVRDKYLSTGTGTGDKGQLMDFGRKAQYFTLDVITKVAFGEEFGCLSEDRDVHEYIRTTEEMLPWLTFFAVVPLANAVLNRSWVKRALGPKPEDRHGMGKLMGVANRVIGERFGPDKITRRDMLGAFVRAGIPQRQIESEVHLQIVAGSDTTATAIRATFLYLHTHPRVLSKLRVELDAAENAGRISNPITNAESKALPYLQAVIREGLRIHPPFTGMLMKKVPPGGDTIQGQYVSGGTRIGHSTWAVQRDAVFGEDVEIFRPERWMEADEERALRMEQTLDLIFGYGRWGCLGKSVAWIELNKVFVELLRHFEFELACPGKPWNSVNYNLFMQDEMWMRITERERL</sequence>
<evidence type="ECO:0000256" key="9">
    <source>
        <dbReference type="ARBA" id="ARBA00023033"/>
    </source>
</evidence>
<evidence type="ECO:0000256" key="5">
    <source>
        <dbReference type="ARBA" id="ARBA00022723"/>
    </source>
</evidence>
<evidence type="ECO:0000256" key="1">
    <source>
        <dbReference type="ARBA" id="ARBA00001971"/>
    </source>
</evidence>
<proteinExistence type="inferred from homology"/>
<evidence type="ECO:0000256" key="2">
    <source>
        <dbReference type="ARBA" id="ARBA00004972"/>
    </source>
</evidence>
<feature type="transmembrane region" description="Helical" evidence="14">
    <location>
        <begin position="6"/>
        <end position="23"/>
    </location>
</feature>
<feature type="binding site" description="axial binding residue" evidence="13">
    <location>
        <position position="448"/>
    </location>
    <ligand>
        <name>heme</name>
        <dbReference type="ChEBI" id="CHEBI:30413"/>
    </ligand>
    <ligandPart>
        <name>Fe</name>
        <dbReference type="ChEBI" id="CHEBI:18248"/>
    </ligandPart>
</feature>
<evidence type="ECO:0000256" key="8">
    <source>
        <dbReference type="ARBA" id="ARBA00023026"/>
    </source>
</evidence>
<evidence type="ECO:0000256" key="14">
    <source>
        <dbReference type="SAM" id="Phobius"/>
    </source>
</evidence>
<evidence type="ECO:0000256" key="6">
    <source>
        <dbReference type="ARBA" id="ARBA00023002"/>
    </source>
</evidence>
<evidence type="ECO:0000256" key="13">
    <source>
        <dbReference type="PIRSR" id="PIRSR602401-1"/>
    </source>
</evidence>
<keyword evidence="4 13" id="KW-0349">Heme</keyword>
<dbReference type="GO" id="GO:0020037">
    <property type="term" value="F:heme binding"/>
    <property type="evidence" value="ECO:0007669"/>
    <property type="project" value="InterPro"/>
</dbReference>
<dbReference type="PRINTS" id="PR00385">
    <property type="entry name" value="P450"/>
</dbReference>
<dbReference type="Gene3D" id="1.10.630.10">
    <property type="entry name" value="Cytochrome P450"/>
    <property type="match status" value="1"/>
</dbReference>
<dbReference type="InterPro" id="IPR001128">
    <property type="entry name" value="Cyt_P450"/>
</dbReference>
<organism evidence="15 16">
    <name type="scientific">Massariosphaeria phaeospora</name>
    <dbReference type="NCBI Taxonomy" id="100035"/>
    <lineage>
        <taxon>Eukaryota</taxon>
        <taxon>Fungi</taxon>
        <taxon>Dikarya</taxon>
        <taxon>Ascomycota</taxon>
        <taxon>Pezizomycotina</taxon>
        <taxon>Dothideomycetes</taxon>
        <taxon>Pleosporomycetidae</taxon>
        <taxon>Pleosporales</taxon>
        <taxon>Pleosporales incertae sedis</taxon>
        <taxon>Massariosphaeria</taxon>
    </lineage>
</organism>
<comment type="pathway">
    <text evidence="2">Hormone biosynthesis.</text>
</comment>
<evidence type="ECO:0000256" key="12">
    <source>
        <dbReference type="ARBA" id="ARBA00079990"/>
    </source>
</evidence>
<evidence type="ECO:0000313" key="15">
    <source>
        <dbReference type="EMBL" id="KAF2871828.1"/>
    </source>
</evidence>
<keyword evidence="14" id="KW-0472">Membrane</keyword>
<comment type="cofactor">
    <cofactor evidence="1 13">
        <name>heme</name>
        <dbReference type="ChEBI" id="CHEBI:30413"/>
    </cofactor>
</comment>
<dbReference type="EMBL" id="JAADJZ010000010">
    <property type="protein sequence ID" value="KAF2871828.1"/>
    <property type="molecule type" value="Genomic_DNA"/>
</dbReference>
<comment type="similarity">
    <text evidence="3">Belongs to the cytochrome P450 family.</text>
</comment>
<dbReference type="InterPro" id="IPR002401">
    <property type="entry name" value="Cyt_P450_E_grp-I"/>
</dbReference>
<protein>
    <recommendedName>
        <fullName evidence="11">Cytochrome P450 monooxygenase ABA1</fullName>
    </recommendedName>
    <alternativeName>
        <fullName evidence="12">Abscisic acid biosynthesis protein 1</fullName>
    </alternativeName>
    <alternativeName>
        <fullName evidence="10">Cytochrome P450 monooxygenase aba1</fullName>
    </alternativeName>
</protein>
<keyword evidence="7 13" id="KW-0408">Iron</keyword>
<dbReference type="GO" id="GO:0004497">
    <property type="term" value="F:monooxygenase activity"/>
    <property type="evidence" value="ECO:0007669"/>
    <property type="project" value="UniProtKB-KW"/>
</dbReference>
<keyword evidence="9" id="KW-0503">Monooxygenase</keyword>
<evidence type="ECO:0000256" key="7">
    <source>
        <dbReference type="ARBA" id="ARBA00023004"/>
    </source>
</evidence>
<keyword evidence="14" id="KW-1133">Transmembrane helix</keyword>
<evidence type="ECO:0000256" key="4">
    <source>
        <dbReference type="ARBA" id="ARBA00022617"/>
    </source>
</evidence>
<dbReference type="OrthoDB" id="3934656at2759"/>
<keyword evidence="5 13" id="KW-0479">Metal-binding</keyword>
<dbReference type="Pfam" id="PF00067">
    <property type="entry name" value="p450"/>
    <property type="match status" value="1"/>
</dbReference>
<keyword evidence="6" id="KW-0560">Oxidoreductase</keyword>
<dbReference type="SUPFAM" id="SSF48264">
    <property type="entry name" value="Cytochrome P450"/>
    <property type="match status" value="1"/>
</dbReference>
<dbReference type="Proteomes" id="UP000481861">
    <property type="component" value="Unassembled WGS sequence"/>
</dbReference>
<evidence type="ECO:0000256" key="3">
    <source>
        <dbReference type="ARBA" id="ARBA00010617"/>
    </source>
</evidence>
<evidence type="ECO:0000313" key="16">
    <source>
        <dbReference type="Proteomes" id="UP000481861"/>
    </source>
</evidence>
<reference evidence="15 16" key="1">
    <citation type="submission" date="2020-01" db="EMBL/GenBank/DDBJ databases">
        <authorList>
            <consortium name="DOE Joint Genome Institute"/>
            <person name="Haridas S."/>
            <person name="Albert R."/>
            <person name="Binder M."/>
            <person name="Bloem J."/>
            <person name="Labutti K."/>
            <person name="Salamov A."/>
            <person name="Andreopoulos B."/>
            <person name="Baker S.E."/>
            <person name="Barry K."/>
            <person name="Bills G."/>
            <person name="Bluhm B.H."/>
            <person name="Cannon C."/>
            <person name="Castanera R."/>
            <person name="Culley D.E."/>
            <person name="Daum C."/>
            <person name="Ezra D."/>
            <person name="Gonzalez J.B."/>
            <person name="Henrissat B."/>
            <person name="Kuo A."/>
            <person name="Liang C."/>
            <person name="Lipzen A."/>
            <person name="Lutzoni F."/>
            <person name="Magnuson J."/>
            <person name="Mondo S."/>
            <person name="Nolan M."/>
            <person name="Ohm R."/>
            <person name="Pangilinan J."/>
            <person name="Park H.-J.H."/>
            <person name="Ramirez L."/>
            <person name="Alfaro M."/>
            <person name="Sun H."/>
            <person name="Tritt A."/>
            <person name="Yoshinaga Y."/>
            <person name="Zwiers L.-H.L."/>
            <person name="Turgeon B.G."/>
            <person name="Goodwin S.B."/>
            <person name="Spatafora J.W."/>
            <person name="Crous P.W."/>
            <person name="Grigoriev I.V."/>
        </authorList>
    </citation>
    <scope>NUCLEOTIDE SEQUENCE [LARGE SCALE GENOMIC DNA]</scope>
    <source>
        <strain evidence="15 16">CBS 611.86</strain>
    </source>
</reference>
<keyword evidence="14" id="KW-0812">Transmembrane</keyword>
<dbReference type="PRINTS" id="PR00463">
    <property type="entry name" value="EP450I"/>
</dbReference>
<dbReference type="FunFam" id="1.10.630.10:FF:000076">
    <property type="entry name" value="Cytochrome P450 monooxygenase"/>
    <property type="match status" value="1"/>
</dbReference>
<comment type="caution">
    <text evidence="15">The sequence shown here is derived from an EMBL/GenBank/DDBJ whole genome shotgun (WGS) entry which is preliminary data.</text>
</comment>
<dbReference type="InterPro" id="IPR050121">
    <property type="entry name" value="Cytochrome_P450_monoxygenase"/>
</dbReference>
<dbReference type="CDD" id="cd11060">
    <property type="entry name" value="CYP57A1-like"/>
    <property type="match status" value="1"/>
</dbReference>
<keyword evidence="8" id="KW-0843">Virulence</keyword>
<evidence type="ECO:0000256" key="10">
    <source>
        <dbReference type="ARBA" id="ARBA00067672"/>
    </source>
</evidence>
<dbReference type="PANTHER" id="PTHR24305">
    <property type="entry name" value="CYTOCHROME P450"/>
    <property type="match status" value="1"/>
</dbReference>
<dbReference type="AlphaFoldDB" id="A0A7C8I693"/>
<dbReference type="InterPro" id="IPR036396">
    <property type="entry name" value="Cyt_P450_sf"/>
</dbReference>
<name>A0A7C8I693_9PLEO</name>
<dbReference type="PANTHER" id="PTHR24305:SF77">
    <property type="entry name" value="CYTOCHROME P450 MONOOXYGENASE"/>
    <property type="match status" value="1"/>
</dbReference>
<evidence type="ECO:0000256" key="11">
    <source>
        <dbReference type="ARBA" id="ARBA00068222"/>
    </source>
</evidence>
<dbReference type="GO" id="GO:0016705">
    <property type="term" value="F:oxidoreductase activity, acting on paired donors, with incorporation or reduction of molecular oxygen"/>
    <property type="evidence" value="ECO:0007669"/>
    <property type="project" value="InterPro"/>
</dbReference>
<dbReference type="GO" id="GO:0005506">
    <property type="term" value="F:iron ion binding"/>
    <property type="evidence" value="ECO:0007669"/>
    <property type="project" value="InterPro"/>
</dbReference>
<accession>A0A7C8I693</accession>
<keyword evidence="16" id="KW-1185">Reference proteome</keyword>
<gene>
    <name evidence="15" type="ORF">BDV95DRAFT_628335</name>
</gene>